<proteinExistence type="predicted"/>
<dbReference type="AlphaFoldDB" id="A0A1Y2LJ45"/>
<dbReference type="InParanoid" id="A0A1Y2LJ45"/>
<dbReference type="Proteomes" id="UP000193240">
    <property type="component" value="Unassembled WGS sequence"/>
</dbReference>
<evidence type="ECO:0000256" key="1">
    <source>
        <dbReference type="SAM" id="MobiDB-lite"/>
    </source>
</evidence>
<organism evidence="2 3">
    <name type="scientific">Epicoccum nigrum</name>
    <name type="common">Soil fungus</name>
    <name type="synonym">Epicoccum purpurascens</name>
    <dbReference type="NCBI Taxonomy" id="105696"/>
    <lineage>
        <taxon>Eukaryota</taxon>
        <taxon>Fungi</taxon>
        <taxon>Dikarya</taxon>
        <taxon>Ascomycota</taxon>
        <taxon>Pezizomycotina</taxon>
        <taxon>Dothideomycetes</taxon>
        <taxon>Pleosporomycetidae</taxon>
        <taxon>Pleosporales</taxon>
        <taxon>Pleosporineae</taxon>
        <taxon>Didymellaceae</taxon>
        <taxon>Epicoccum</taxon>
    </lineage>
</organism>
<evidence type="ECO:0000313" key="2">
    <source>
        <dbReference type="EMBL" id="OSS43760.1"/>
    </source>
</evidence>
<accession>A0A1Y2LJ45</accession>
<gene>
    <name evidence="2" type="ORF">B5807_11525</name>
</gene>
<dbReference type="EMBL" id="KZ107862">
    <property type="protein sequence ID" value="OSS43760.1"/>
    <property type="molecule type" value="Genomic_DNA"/>
</dbReference>
<reference evidence="2 3" key="1">
    <citation type="journal article" date="2017" name="Genome Announc.">
        <title>Genome sequence of the saprophytic ascomycete Epicoccum nigrum ICMP 19927 strain isolated from New Zealand.</title>
        <authorList>
            <person name="Fokin M."/>
            <person name="Fleetwood D."/>
            <person name="Weir B.S."/>
            <person name="Villas-Boas S.G."/>
        </authorList>
    </citation>
    <scope>NUCLEOTIDE SEQUENCE [LARGE SCALE GENOMIC DNA]</scope>
    <source>
        <strain evidence="2 3">ICMP 19927</strain>
    </source>
</reference>
<feature type="compositionally biased region" description="Low complexity" evidence="1">
    <location>
        <begin position="66"/>
        <end position="84"/>
    </location>
</feature>
<feature type="region of interest" description="Disordered" evidence="1">
    <location>
        <begin position="51"/>
        <end position="92"/>
    </location>
</feature>
<name>A0A1Y2LJ45_EPING</name>
<sequence>MNRAEPHSKQAVALSRAKGLCCRTLTTTRLSTRKTRVPDCSLESPTWIPHTLHQVHTTPPPHHPTTPDTTNPTSLTSLTSLTSSTKHKAQQSTQKLKLKLKLKLYTFIHNLPNPLQKV</sequence>
<keyword evidence="3" id="KW-1185">Reference proteome</keyword>
<protein>
    <submittedName>
        <fullName evidence="2">Uncharacterized protein</fullName>
    </submittedName>
</protein>
<evidence type="ECO:0000313" key="3">
    <source>
        <dbReference type="Proteomes" id="UP000193240"/>
    </source>
</evidence>